<sequence>MKYAWLDLQRSRYPLSALCRALSVSQSGYRSWKRGGRANRKRLTDGQMLTLLRTIHAEFKGAYGSPRMTDEIRARGFPASARRVARLM</sequence>
<dbReference type="PANTHER" id="PTHR46889:SF4">
    <property type="entry name" value="TRANSPOSASE INSO FOR INSERTION SEQUENCE ELEMENT IS911B-RELATED"/>
    <property type="match status" value="1"/>
</dbReference>
<evidence type="ECO:0000259" key="1">
    <source>
        <dbReference type="Pfam" id="PF13276"/>
    </source>
</evidence>
<feature type="non-terminal residue" evidence="2">
    <location>
        <position position="88"/>
    </location>
</feature>
<dbReference type="InterPro" id="IPR050900">
    <property type="entry name" value="Transposase_IS3/IS150/IS904"/>
</dbReference>
<comment type="caution">
    <text evidence="2">The sequence shown here is derived from an EMBL/GenBank/DDBJ whole genome shotgun (WGS) entry which is preliminary data.</text>
</comment>
<dbReference type="PANTHER" id="PTHR46889">
    <property type="entry name" value="TRANSPOSASE INSF FOR INSERTION SEQUENCE IS3B-RELATED"/>
    <property type="match status" value="1"/>
</dbReference>
<accession>A0A4R0WN31</accession>
<reference evidence="2 3" key="1">
    <citation type="submission" date="2017-02" db="EMBL/GenBank/DDBJ databases">
        <title>Paraburkholderia sophoroidis sp. nov. and Paraburkholderia steynii sp. nov. rhizobial symbionts of the fynbos legume Hypocalyptus sophoroides.</title>
        <authorList>
            <person name="Steenkamp E.T."/>
            <person name="Beukes C.W."/>
            <person name="Van Zyl E."/>
            <person name="Avontuur J."/>
            <person name="Chan W.Y."/>
            <person name="Hassen A."/>
            <person name="Palmer M."/>
            <person name="Mthombeni L."/>
            <person name="Phalane F."/>
            <person name="Sereme K."/>
            <person name="Venter S.N."/>
        </authorList>
    </citation>
    <scope>NUCLEOTIDE SEQUENCE [LARGE SCALE GENOMIC DNA]</scope>
    <source>
        <strain evidence="2 3">HC1.1ba</strain>
    </source>
</reference>
<protein>
    <submittedName>
        <fullName evidence="2">Transposase</fullName>
    </submittedName>
</protein>
<dbReference type="InterPro" id="IPR025948">
    <property type="entry name" value="HTH-like_dom"/>
</dbReference>
<dbReference type="Proteomes" id="UP000294200">
    <property type="component" value="Unassembled WGS sequence"/>
</dbReference>
<dbReference type="AlphaFoldDB" id="A0A4R0WN31"/>
<feature type="domain" description="HTH-like" evidence="1">
    <location>
        <begin position="49"/>
        <end position="88"/>
    </location>
</feature>
<dbReference type="Pfam" id="PF13276">
    <property type="entry name" value="HTH_21"/>
    <property type="match status" value="1"/>
</dbReference>
<keyword evidence="3" id="KW-1185">Reference proteome</keyword>
<name>A0A4R0WN31_9BURK</name>
<evidence type="ECO:0000313" key="3">
    <source>
        <dbReference type="Proteomes" id="UP000294200"/>
    </source>
</evidence>
<dbReference type="EMBL" id="MWML01001321">
    <property type="protein sequence ID" value="TCF96524.1"/>
    <property type="molecule type" value="Genomic_DNA"/>
</dbReference>
<proteinExistence type="predicted"/>
<gene>
    <name evidence="2" type="ORF">BZM27_55675</name>
</gene>
<evidence type="ECO:0000313" key="2">
    <source>
        <dbReference type="EMBL" id="TCF96524.1"/>
    </source>
</evidence>
<organism evidence="2 3">
    <name type="scientific">Paraburkholderia steynii</name>
    <dbReference type="NCBI Taxonomy" id="1245441"/>
    <lineage>
        <taxon>Bacteria</taxon>
        <taxon>Pseudomonadati</taxon>
        <taxon>Pseudomonadota</taxon>
        <taxon>Betaproteobacteria</taxon>
        <taxon>Burkholderiales</taxon>
        <taxon>Burkholderiaceae</taxon>
        <taxon>Paraburkholderia</taxon>
    </lineage>
</organism>